<dbReference type="InterPro" id="IPR013785">
    <property type="entry name" value="Aldolase_TIM"/>
</dbReference>
<sequence length="369" mass="41148">MTSYVLEQLVGESKALDRAIAGEELSYDDGMELMNYDNLHILGAVADIARKKLVGDTVSFTASYYMNYTNVCAASCQMCAFYRKDGAEDAYTLTPEQIEQRVGIAETMGATEVHIVGGFHPTLPLEYYEDMMKVIKKNHPQLKIKALTAAEIFFLSKLTKNSTKEILSRLKDAGLDSMPGGGAELFHPEVRGKIVRGKCTGQEWLDTIEQAHNLGIKSNVTMLYGHIENPSHVVDHLIKIRELQKKTNGFITMIPLKFSLDNTELEQEHLVNNECSSLYDLRITALSRLMLANVLNNISVYWVAYGKKLAQVALSNGGNDLVGTAFSEEIYRAAGKPTTSSIDELATMVKEIGRQPVQRDTFYNVVKRF</sequence>
<feature type="domain" description="Radical SAM core" evidence="8">
    <location>
        <begin position="58"/>
        <end position="293"/>
    </location>
</feature>
<dbReference type="InterPro" id="IPR007197">
    <property type="entry name" value="rSAM"/>
</dbReference>
<evidence type="ECO:0000256" key="5">
    <source>
        <dbReference type="ARBA" id="ARBA00023014"/>
    </source>
</evidence>
<comment type="cofactor">
    <cofactor evidence="6">
        <name>[4Fe-4S] cluster</name>
        <dbReference type="ChEBI" id="CHEBI:49883"/>
    </cofactor>
    <text evidence="6">Binds 1 [4Fe-4S] cluster. The cluster is coordinated with 3 cysteines and an exchangeable S-adenosyl-L-methionine.</text>
</comment>
<dbReference type="PANTHER" id="PTHR43076">
    <property type="entry name" value="FO SYNTHASE (COFH)"/>
    <property type="match status" value="1"/>
</dbReference>
<dbReference type="SFLD" id="SFLDF00342">
    <property type="entry name" value="cyclic_dehypoxanthine_futalosi"/>
    <property type="match status" value="1"/>
</dbReference>
<dbReference type="InterPro" id="IPR034405">
    <property type="entry name" value="F420"/>
</dbReference>
<keyword evidence="4 6" id="KW-0408">Iron</keyword>
<evidence type="ECO:0000313" key="9">
    <source>
        <dbReference type="EMBL" id="EGG42775.1"/>
    </source>
</evidence>
<protein>
    <submittedName>
        <fullName evidence="9">Radical SAM domain-containing protein</fullName>
    </submittedName>
</protein>
<evidence type="ECO:0000256" key="2">
    <source>
        <dbReference type="ARBA" id="ARBA00022691"/>
    </source>
</evidence>
<dbReference type="GO" id="GO:0044689">
    <property type="term" value="F:7,8-didemethyl-8-hydroxy-5-deazariboflavin synthase activity"/>
    <property type="evidence" value="ECO:0007669"/>
    <property type="project" value="TreeGrafter"/>
</dbReference>
<dbReference type="STRING" id="886738.Nlim_0330"/>
<dbReference type="Gene3D" id="3.20.20.70">
    <property type="entry name" value="Aldolase class I"/>
    <property type="match status" value="1"/>
</dbReference>
<dbReference type="PANTHER" id="PTHR43076:SF14">
    <property type="entry name" value="RADICAL SAM DOMAIN PROTEIN"/>
    <property type="match status" value="1"/>
</dbReference>
<dbReference type="SFLD" id="SFLDS00029">
    <property type="entry name" value="Radical_SAM"/>
    <property type="match status" value="1"/>
</dbReference>
<dbReference type="PATRIC" id="fig|886738.10.peg.380"/>
<dbReference type="SFLD" id="SFLDG01064">
    <property type="entry name" value="F420__menaquinone_cofactor_bio"/>
    <property type="match status" value="1"/>
</dbReference>
<dbReference type="PROSITE" id="PS51918">
    <property type="entry name" value="RADICAL_SAM"/>
    <property type="match status" value="1"/>
</dbReference>
<dbReference type="InterPro" id="IPR045567">
    <property type="entry name" value="CofH/MnqC-like_C"/>
</dbReference>
<dbReference type="InterPro" id="IPR020050">
    <property type="entry name" value="FO_synthase_su2"/>
</dbReference>
<keyword evidence="5 6" id="KW-0411">Iron-sulfur</keyword>
<evidence type="ECO:0000256" key="4">
    <source>
        <dbReference type="ARBA" id="ARBA00023004"/>
    </source>
</evidence>
<evidence type="ECO:0000256" key="6">
    <source>
        <dbReference type="PIRSR" id="PIRSR004762-1"/>
    </source>
</evidence>
<dbReference type="CDD" id="cd01335">
    <property type="entry name" value="Radical_SAM"/>
    <property type="match status" value="1"/>
</dbReference>
<evidence type="ECO:0000259" key="8">
    <source>
        <dbReference type="PROSITE" id="PS51918"/>
    </source>
</evidence>
<feature type="binding site" evidence="7">
    <location>
        <position position="184"/>
    </location>
    <ligand>
        <name>S-adenosyl-L-methionine</name>
        <dbReference type="ChEBI" id="CHEBI:59789"/>
    </ligand>
</feature>
<evidence type="ECO:0000256" key="3">
    <source>
        <dbReference type="ARBA" id="ARBA00022723"/>
    </source>
</evidence>
<feature type="binding site" evidence="6">
    <location>
        <position position="79"/>
    </location>
    <ligand>
        <name>[4Fe-4S] cluster</name>
        <dbReference type="ChEBI" id="CHEBI:49883"/>
        <note>4Fe-4S-S-AdoMet</note>
    </ligand>
</feature>
<keyword evidence="1 6" id="KW-0004">4Fe-4S</keyword>
<dbReference type="NCBIfam" id="TIGR00423">
    <property type="entry name" value="CofH family radical SAM protein"/>
    <property type="match status" value="1"/>
</dbReference>
<keyword evidence="3" id="KW-0479">Metal-binding</keyword>
<dbReference type="GO" id="GO:0046872">
    <property type="term" value="F:metal ion binding"/>
    <property type="evidence" value="ECO:0007669"/>
    <property type="project" value="UniProtKB-KW"/>
</dbReference>
<dbReference type="HOGENOM" id="CLU_040406_0_0_2"/>
<dbReference type="SFLD" id="SFLDF00343">
    <property type="entry name" value="aminofutalosine_synthase_(mqnE"/>
    <property type="match status" value="1"/>
</dbReference>
<evidence type="ECO:0000256" key="1">
    <source>
        <dbReference type="ARBA" id="ARBA00022485"/>
    </source>
</evidence>
<dbReference type="Proteomes" id="UP000004348">
    <property type="component" value="Chromosome"/>
</dbReference>
<dbReference type="GO" id="GO:0051539">
    <property type="term" value="F:4 iron, 4 sulfur cluster binding"/>
    <property type="evidence" value="ECO:0007669"/>
    <property type="project" value="UniProtKB-KW"/>
</dbReference>
<dbReference type="SUPFAM" id="SSF102114">
    <property type="entry name" value="Radical SAM enzymes"/>
    <property type="match status" value="1"/>
</dbReference>
<gene>
    <name evidence="9" type="ORF">Nlim_0330</name>
</gene>
<name>F3KIN1_9ARCH</name>
<dbReference type="Pfam" id="PF19288">
    <property type="entry name" value="CofH_C"/>
    <property type="match status" value="1"/>
</dbReference>
<feature type="binding site" evidence="6">
    <location>
        <position position="72"/>
    </location>
    <ligand>
        <name>[4Fe-4S] cluster</name>
        <dbReference type="ChEBI" id="CHEBI:49883"/>
        <note>4Fe-4S-S-AdoMet</note>
    </ligand>
</feature>
<keyword evidence="2 6" id="KW-0949">S-adenosyl-L-methionine</keyword>
<dbReference type="SFLD" id="SFLDG01389">
    <property type="entry name" value="menaquinone_synthsis_involved"/>
    <property type="match status" value="1"/>
</dbReference>
<proteinExistence type="predicted"/>
<dbReference type="InterPro" id="IPR058240">
    <property type="entry name" value="rSAM_sf"/>
</dbReference>
<comment type="caution">
    <text evidence="9">The sequence shown here is derived from an EMBL/GenBank/DDBJ whole genome shotgun (WGS) entry which is preliminary data.</text>
</comment>
<organism evidence="9">
    <name type="scientific">Candidatus Nitrosarchaeum limnium SFB1</name>
    <dbReference type="NCBI Taxonomy" id="886738"/>
    <lineage>
        <taxon>Archaea</taxon>
        <taxon>Nitrososphaerota</taxon>
        <taxon>Nitrososphaeria</taxon>
        <taxon>Nitrosopumilales</taxon>
        <taxon>Nitrosopumilaceae</taxon>
        <taxon>Nitrosarchaeum</taxon>
    </lineage>
</organism>
<dbReference type="PIRSF" id="PIRSF004762">
    <property type="entry name" value="CHP00423"/>
    <property type="match status" value="1"/>
</dbReference>
<reference evidence="9" key="1">
    <citation type="journal article" date="2011" name="PLoS ONE">
        <title>Genome of a low-salinity ammonia-oxidizing archaeon determined by single-cell and metagenomic analysis.</title>
        <authorList>
            <person name="Blainey P.C."/>
            <person name="Mosier A.C."/>
            <person name="Potanina A."/>
            <person name="Francis C.A."/>
            <person name="Quake S.R."/>
        </authorList>
    </citation>
    <scope>NUCLEOTIDE SEQUENCE [LARGE SCALE GENOMIC DNA]</scope>
    <source>
        <strain evidence="9">SFB1</strain>
    </source>
</reference>
<evidence type="ECO:0000256" key="7">
    <source>
        <dbReference type="PIRSR" id="PIRSR004762-2"/>
    </source>
</evidence>
<feature type="binding site" evidence="6">
    <location>
        <position position="76"/>
    </location>
    <ligand>
        <name>[4Fe-4S] cluster</name>
        <dbReference type="ChEBI" id="CHEBI:49883"/>
        <note>4Fe-4S-S-AdoMet</note>
    </ligand>
</feature>
<dbReference type="EMBL" id="AEGP01000022">
    <property type="protein sequence ID" value="EGG42775.1"/>
    <property type="molecule type" value="Genomic_DNA"/>
</dbReference>
<dbReference type="GO" id="GO:0016765">
    <property type="term" value="F:transferase activity, transferring alkyl or aryl (other than methyl) groups"/>
    <property type="evidence" value="ECO:0007669"/>
    <property type="project" value="InterPro"/>
</dbReference>
<accession>F3KIN1</accession>
<dbReference type="AlphaFoldDB" id="F3KIN1"/>
<dbReference type="Pfam" id="PF04055">
    <property type="entry name" value="Radical_SAM"/>
    <property type="match status" value="1"/>
</dbReference>